<evidence type="ECO:0000256" key="1">
    <source>
        <dbReference type="SAM" id="MobiDB-lite"/>
    </source>
</evidence>
<evidence type="ECO:0000313" key="2">
    <source>
        <dbReference type="Proteomes" id="UP000228380"/>
    </source>
</evidence>
<keyword evidence="2" id="KW-1185">Reference proteome</keyword>
<evidence type="ECO:0000313" key="3">
    <source>
        <dbReference type="RefSeq" id="XP_038972464.1"/>
    </source>
</evidence>
<feature type="region of interest" description="Disordered" evidence="1">
    <location>
        <begin position="1"/>
        <end position="22"/>
    </location>
</feature>
<dbReference type="GeneID" id="120104777"/>
<name>A0A8B8ZLE6_PHODC</name>
<reference evidence="3" key="1">
    <citation type="submission" date="2025-08" db="UniProtKB">
        <authorList>
            <consortium name="RefSeq"/>
        </authorList>
    </citation>
    <scope>IDENTIFICATION</scope>
    <source>
        <tissue evidence="3">Young leaves</tissue>
    </source>
</reference>
<dbReference type="KEGG" id="pda:120104777"/>
<dbReference type="Proteomes" id="UP000228380">
    <property type="component" value="Unplaced"/>
</dbReference>
<proteinExistence type="predicted"/>
<dbReference type="AlphaFoldDB" id="A0A8B8ZLE6"/>
<accession>A0A8B8ZLE6</accession>
<gene>
    <name evidence="3" type="primary">LOC120104777</name>
</gene>
<sequence>MDPTGSTPEMGAPEIGTSEGPSIQLEETISASQLMQMMVQQQAAAREDMMRMVEVQQQFLQQQLQQQQAMYQQQQQQQQQFQGTTAQPEYRVSLLDFQRYAPPAFKGTAGLMEAESC</sequence>
<organism evidence="2 3">
    <name type="scientific">Phoenix dactylifera</name>
    <name type="common">Date palm</name>
    <dbReference type="NCBI Taxonomy" id="42345"/>
    <lineage>
        <taxon>Eukaryota</taxon>
        <taxon>Viridiplantae</taxon>
        <taxon>Streptophyta</taxon>
        <taxon>Embryophyta</taxon>
        <taxon>Tracheophyta</taxon>
        <taxon>Spermatophyta</taxon>
        <taxon>Magnoliopsida</taxon>
        <taxon>Liliopsida</taxon>
        <taxon>Arecaceae</taxon>
        <taxon>Coryphoideae</taxon>
        <taxon>Phoeniceae</taxon>
        <taxon>Phoenix</taxon>
    </lineage>
</organism>
<protein>
    <submittedName>
        <fullName evidence="3">Alpha/beta-gliadin clone PW8142-like</fullName>
    </submittedName>
</protein>
<dbReference type="RefSeq" id="XP_038972464.1">
    <property type="nucleotide sequence ID" value="XM_039116536.1"/>
</dbReference>